<organism evidence="2 3">
    <name type="scientific">Brevifollis gellanilyticus</name>
    <dbReference type="NCBI Taxonomy" id="748831"/>
    <lineage>
        <taxon>Bacteria</taxon>
        <taxon>Pseudomonadati</taxon>
        <taxon>Verrucomicrobiota</taxon>
        <taxon>Verrucomicrobiia</taxon>
        <taxon>Verrucomicrobiales</taxon>
        <taxon>Verrucomicrobiaceae</taxon>
    </lineage>
</organism>
<dbReference type="InterPro" id="IPR045175">
    <property type="entry name" value="M28_fam"/>
</dbReference>
<sequence>MNALASQLRADTEAICYSDGRKVGTAGHERAKVHLKQRLSEIGCLPFSGDSFELPYEFKKQSFCNLIGRIPGKDSGLSPLLIGAHYDSVISHPCADDNAAAVAIALQAGRIIHEGGGLQRDVIIAIFDAEEPPYFLSDAMGSQRFYSDHVEGKTSIHAAVVMDLVGHDISVPGHMLGILPGVKWLELLLPGFGGKDFSVPHLSSGLFVTGSESHAELPDALRGIGQPDHLKVIATLNDYIGDVSDHGVFRRHGVPYWFLSCGQWAHYHMPTDTPDRLNYDKMAAITHYLLQMARSLDERELKGERKEEKVHDTIELEAAFLRSALGLFHGPVMRWAGLKEVKSRADMDQFAMKLLSTGLGML</sequence>
<reference evidence="2 3" key="1">
    <citation type="submission" date="2019-07" db="EMBL/GenBank/DDBJ databases">
        <title>Whole genome shotgun sequence of Brevifollis gellanilyticus NBRC 108608.</title>
        <authorList>
            <person name="Hosoyama A."/>
            <person name="Uohara A."/>
            <person name="Ohji S."/>
            <person name="Ichikawa N."/>
        </authorList>
    </citation>
    <scope>NUCLEOTIDE SEQUENCE [LARGE SCALE GENOMIC DNA]</scope>
    <source>
        <strain evidence="2 3">NBRC 108608</strain>
    </source>
</reference>
<feature type="domain" description="Peptidase M28" evidence="1">
    <location>
        <begin position="65"/>
        <end position="167"/>
    </location>
</feature>
<dbReference type="RefSeq" id="WP_146854565.1">
    <property type="nucleotide sequence ID" value="NZ_BKAG01000052.1"/>
</dbReference>
<dbReference type="AlphaFoldDB" id="A0A512MFN0"/>
<dbReference type="InterPro" id="IPR007484">
    <property type="entry name" value="Peptidase_M28"/>
</dbReference>
<dbReference type="Proteomes" id="UP000321577">
    <property type="component" value="Unassembled WGS sequence"/>
</dbReference>
<protein>
    <recommendedName>
        <fullName evidence="1">Peptidase M28 domain-containing protein</fullName>
    </recommendedName>
</protein>
<dbReference type="PANTHER" id="PTHR12147">
    <property type="entry name" value="METALLOPEPTIDASE M28 FAMILY MEMBER"/>
    <property type="match status" value="1"/>
</dbReference>
<dbReference type="GO" id="GO:0008235">
    <property type="term" value="F:metalloexopeptidase activity"/>
    <property type="evidence" value="ECO:0007669"/>
    <property type="project" value="InterPro"/>
</dbReference>
<feature type="domain" description="Peptidase M28" evidence="1">
    <location>
        <begin position="208"/>
        <end position="291"/>
    </location>
</feature>
<dbReference type="EMBL" id="BKAG01000052">
    <property type="protein sequence ID" value="GEP45554.1"/>
    <property type="molecule type" value="Genomic_DNA"/>
</dbReference>
<accession>A0A512MFN0</accession>
<proteinExistence type="predicted"/>
<dbReference type="GO" id="GO:0006508">
    <property type="term" value="P:proteolysis"/>
    <property type="evidence" value="ECO:0007669"/>
    <property type="project" value="InterPro"/>
</dbReference>
<evidence type="ECO:0000313" key="2">
    <source>
        <dbReference type="EMBL" id="GEP45554.1"/>
    </source>
</evidence>
<comment type="caution">
    <text evidence="2">The sequence shown here is derived from an EMBL/GenBank/DDBJ whole genome shotgun (WGS) entry which is preliminary data.</text>
</comment>
<gene>
    <name evidence="2" type="ORF">BGE01nite_48450</name>
</gene>
<evidence type="ECO:0000259" key="1">
    <source>
        <dbReference type="Pfam" id="PF04389"/>
    </source>
</evidence>
<keyword evidence="3" id="KW-1185">Reference proteome</keyword>
<dbReference type="Gene3D" id="3.40.630.10">
    <property type="entry name" value="Zn peptidases"/>
    <property type="match status" value="1"/>
</dbReference>
<dbReference type="OrthoDB" id="9762302at2"/>
<evidence type="ECO:0000313" key="3">
    <source>
        <dbReference type="Proteomes" id="UP000321577"/>
    </source>
</evidence>
<dbReference type="Pfam" id="PF04389">
    <property type="entry name" value="Peptidase_M28"/>
    <property type="match status" value="2"/>
</dbReference>
<dbReference type="SUPFAM" id="SSF53187">
    <property type="entry name" value="Zn-dependent exopeptidases"/>
    <property type="match status" value="1"/>
</dbReference>
<name>A0A512MFN0_9BACT</name>
<dbReference type="PANTHER" id="PTHR12147:SF26">
    <property type="entry name" value="PEPTIDASE M28 DOMAIN-CONTAINING PROTEIN"/>
    <property type="match status" value="1"/>
</dbReference>